<dbReference type="OrthoDB" id="9808735at2"/>
<reference evidence="3" key="1">
    <citation type="submission" date="2016-11" db="EMBL/GenBank/DDBJ databases">
        <authorList>
            <person name="Varghese N."/>
            <person name="Submissions S."/>
        </authorList>
    </citation>
    <scope>NUCLEOTIDE SEQUENCE [LARGE SCALE GENOMIC DNA]</scope>
    <source>
        <strain evidence="3">DSM 17659</strain>
    </source>
</reference>
<organism evidence="2 3">
    <name type="scientific">Flavobacterium micromati</name>
    <dbReference type="NCBI Taxonomy" id="229205"/>
    <lineage>
        <taxon>Bacteria</taxon>
        <taxon>Pseudomonadati</taxon>
        <taxon>Bacteroidota</taxon>
        <taxon>Flavobacteriia</taxon>
        <taxon>Flavobacteriales</taxon>
        <taxon>Flavobacteriaceae</taxon>
        <taxon>Flavobacterium</taxon>
    </lineage>
</organism>
<feature type="domain" description="Rhodanese" evidence="1">
    <location>
        <begin position="18"/>
        <end position="108"/>
    </location>
</feature>
<evidence type="ECO:0000313" key="3">
    <source>
        <dbReference type="Proteomes" id="UP000184020"/>
    </source>
</evidence>
<name>A0A1M5P4H4_9FLAO</name>
<dbReference type="PANTHER" id="PTHR43031:SF16">
    <property type="entry name" value="OXIDOREDUCTASE"/>
    <property type="match status" value="1"/>
</dbReference>
<dbReference type="InterPro" id="IPR001763">
    <property type="entry name" value="Rhodanese-like_dom"/>
</dbReference>
<evidence type="ECO:0000313" key="2">
    <source>
        <dbReference type="EMBL" id="SHG96721.1"/>
    </source>
</evidence>
<gene>
    <name evidence="2" type="ORF">SAMN05444372_11261</name>
</gene>
<keyword evidence="3" id="KW-1185">Reference proteome</keyword>
<dbReference type="SUPFAM" id="SSF52821">
    <property type="entry name" value="Rhodanese/Cell cycle control phosphatase"/>
    <property type="match status" value="1"/>
</dbReference>
<proteinExistence type="predicted"/>
<protein>
    <submittedName>
        <fullName evidence="2">Rhodanese-related sulfurtransferase</fullName>
    </submittedName>
</protein>
<dbReference type="PANTHER" id="PTHR43031">
    <property type="entry name" value="FAD-DEPENDENT OXIDOREDUCTASE"/>
    <property type="match status" value="1"/>
</dbReference>
<dbReference type="AlphaFoldDB" id="A0A1M5P4H4"/>
<dbReference type="GO" id="GO:0016740">
    <property type="term" value="F:transferase activity"/>
    <property type="evidence" value="ECO:0007669"/>
    <property type="project" value="UniProtKB-KW"/>
</dbReference>
<dbReference type="Gene3D" id="3.40.250.10">
    <property type="entry name" value="Rhodanese-like domain"/>
    <property type="match status" value="1"/>
</dbReference>
<dbReference type="Pfam" id="PF00581">
    <property type="entry name" value="Rhodanese"/>
    <property type="match status" value="1"/>
</dbReference>
<dbReference type="RefSeq" id="WP_073021177.1">
    <property type="nucleotide sequence ID" value="NZ_FQWF01000012.1"/>
</dbReference>
<evidence type="ECO:0000259" key="1">
    <source>
        <dbReference type="PROSITE" id="PS50206"/>
    </source>
</evidence>
<dbReference type="STRING" id="229205.SAMN05444372_11261"/>
<dbReference type="SMART" id="SM00450">
    <property type="entry name" value="RHOD"/>
    <property type="match status" value="1"/>
</dbReference>
<dbReference type="PROSITE" id="PS50206">
    <property type="entry name" value="RHODANESE_3"/>
    <property type="match status" value="1"/>
</dbReference>
<dbReference type="EMBL" id="FQWF01000012">
    <property type="protein sequence ID" value="SHG96721.1"/>
    <property type="molecule type" value="Genomic_DNA"/>
</dbReference>
<dbReference type="InterPro" id="IPR036873">
    <property type="entry name" value="Rhodanese-like_dom_sf"/>
</dbReference>
<dbReference type="CDD" id="cd00158">
    <property type="entry name" value="RHOD"/>
    <property type="match status" value="1"/>
</dbReference>
<dbReference type="Proteomes" id="UP000184020">
    <property type="component" value="Unassembled WGS sequence"/>
</dbReference>
<dbReference type="InterPro" id="IPR050229">
    <property type="entry name" value="GlpE_sulfurtransferase"/>
</dbReference>
<sequence>MEDLKIKEVCPTSTLELIKRNYLVLDVREEKEFNQYSFDVPHVLHIPLSQLEDRLNEIPKEEKVTVACLTGERSLRVVHVLSEYSFTNLINMKKGLAKWIQKGYPIKGKATIEEKACCKGESKCK</sequence>
<accession>A0A1M5P4H4</accession>
<keyword evidence="2" id="KW-0808">Transferase</keyword>